<evidence type="ECO:0008006" key="6">
    <source>
        <dbReference type="Google" id="ProtNLM"/>
    </source>
</evidence>
<keyword evidence="1" id="KW-0677">Repeat</keyword>
<dbReference type="PANTHER" id="PTHR46082">
    <property type="entry name" value="ATP/GTP-BINDING PROTEIN-RELATED"/>
    <property type="match status" value="1"/>
</dbReference>
<comment type="caution">
    <text evidence="4">The sequence shown here is derived from an EMBL/GenBank/DDBJ whole genome shotgun (WGS) entry which is preliminary data.</text>
</comment>
<evidence type="ECO:0000313" key="5">
    <source>
        <dbReference type="Proteomes" id="UP000766486"/>
    </source>
</evidence>
<evidence type="ECO:0000256" key="1">
    <source>
        <dbReference type="ARBA" id="ARBA00022737"/>
    </source>
</evidence>
<evidence type="ECO:0000313" key="4">
    <source>
        <dbReference type="EMBL" id="VUC31400.1"/>
    </source>
</evidence>
<organism evidence="4 5">
    <name type="scientific">Bionectria ochroleuca</name>
    <name type="common">Gliocladium roseum</name>
    <dbReference type="NCBI Taxonomy" id="29856"/>
    <lineage>
        <taxon>Eukaryota</taxon>
        <taxon>Fungi</taxon>
        <taxon>Dikarya</taxon>
        <taxon>Ascomycota</taxon>
        <taxon>Pezizomycotina</taxon>
        <taxon>Sordariomycetes</taxon>
        <taxon>Hypocreomycetidae</taxon>
        <taxon>Hypocreales</taxon>
        <taxon>Bionectriaceae</taxon>
        <taxon>Clonostachys</taxon>
    </lineage>
</organism>
<dbReference type="SUPFAM" id="SSF52540">
    <property type="entry name" value="P-loop containing nucleoside triphosphate hydrolases"/>
    <property type="match status" value="1"/>
</dbReference>
<dbReference type="InterPro" id="IPR035994">
    <property type="entry name" value="Nucleoside_phosphorylase_sf"/>
</dbReference>
<dbReference type="InterPro" id="IPR053137">
    <property type="entry name" value="NLR-like"/>
</dbReference>
<protein>
    <recommendedName>
        <fullName evidence="6">Nucleoside phosphorylase domain-containing protein</fullName>
    </recommendedName>
</protein>
<reference evidence="4 5" key="1">
    <citation type="submission" date="2019-06" db="EMBL/GenBank/DDBJ databases">
        <authorList>
            <person name="Broberg M."/>
        </authorList>
    </citation>
    <scope>NUCLEOTIDE SEQUENCE [LARGE SCALE GENOMIC DNA]</scope>
</reference>
<sequence>MSDPEKYTVGWICANAIEATAAWAFLDEVHEGLKSQPVNDDNDYTLGRIGKHNVVIALLSIGSYGTTAAATVARDMLRTFHNLRIGLTVGIGGGAPSRKNDIRLGDVVVGVPTTDGQGGILPFDFGKDVQETEGQQFRMTGHCNQPPRLLLTAVSRLAAEANMEGYDIQSKVDNVLGSERAPKIRRIFKRPDLKSDRLYRSEIIHPSGTVQECVDVCGRTEEVLVIRAAREEDEENPKVHYGLIASGNRIIHNSSTRDKLSRTNNVLCFETAAAGVVSHFPCLVIRGICDYSDSHNNKQWQGYAAMTAAAYAKELLKKIPPVTVGSQNTMSTELLKNINRLIEEVVRLQTRSGSHEESDILNWLVDDYYVHQHTRNLALRCDGTGEWFLQSPEFVSWKTDKGRTLLCHGVPKSGKTILASILTENLLSGCNRSETGIAYMYLDYEQRANQTLESLLAVTLKQLAWNGNSVSKHVKNTYNHHRGDKTHRLGLEALYNTLELVIPEFKRVFIVVDALDECPSPELRNGLISRLHELQKTFGISILFTSRPDQDIESRLQGALVTEVVAKKDDLWIYLDHELSKVASDFMKQEPRLMYELKSCIIELADGIFLVARLFLDLIMESDLTSENDLRRLINTFSGENQTTSWARTEILEGLYVTTMERIQHRRLAMRALLWVSCTHARLTTHALQHAIVMMDRRLTNDPTQWLLPSSGKIISECAGLVTVDTATDEVRLVHGSVQQYLDVTRDHWFPNAEADITAVCLSCISNYSSVIRHEGLPGELPQSLSRYATSYWEHHARRVPPASLAIIETCLDNPAKIYASIQAAQRSNRLITQEDWTKNG</sequence>
<proteinExistence type="predicted"/>
<accession>A0ABY6UMC5</accession>
<dbReference type="Proteomes" id="UP000766486">
    <property type="component" value="Unassembled WGS sequence"/>
</dbReference>
<feature type="domain" description="GPI inositol-deacylase winged helix" evidence="2">
    <location>
        <begin position="659"/>
        <end position="742"/>
    </location>
</feature>
<dbReference type="SUPFAM" id="SSF53167">
    <property type="entry name" value="Purine and uridine phosphorylases"/>
    <property type="match status" value="1"/>
</dbReference>
<feature type="domain" description="Nephrocystin 3-like N-terminal" evidence="3">
    <location>
        <begin position="383"/>
        <end position="547"/>
    </location>
</feature>
<evidence type="ECO:0000259" key="2">
    <source>
        <dbReference type="Pfam" id="PF22939"/>
    </source>
</evidence>
<evidence type="ECO:0000259" key="3">
    <source>
        <dbReference type="Pfam" id="PF24883"/>
    </source>
</evidence>
<gene>
    <name evidence="4" type="ORF">CLO192961_LOCUS305390</name>
</gene>
<name>A0ABY6UMC5_BIOOC</name>
<dbReference type="Gene3D" id="3.40.50.1580">
    <property type="entry name" value="Nucleoside phosphorylase domain"/>
    <property type="match status" value="1"/>
</dbReference>
<dbReference type="InterPro" id="IPR054471">
    <property type="entry name" value="GPIID_WHD"/>
</dbReference>
<dbReference type="Pfam" id="PF22939">
    <property type="entry name" value="WHD_GPIID"/>
    <property type="match status" value="1"/>
</dbReference>
<dbReference type="InterPro" id="IPR056884">
    <property type="entry name" value="NPHP3-like_N"/>
</dbReference>
<dbReference type="Gene3D" id="3.40.50.300">
    <property type="entry name" value="P-loop containing nucleotide triphosphate hydrolases"/>
    <property type="match status" value="1"/>
</dbReference>
<dbReference type="InterPro" id="IPR027417">
    <property type="entry name" value="P-loop_NTPase"/>
</dbReference>
<keyword evidence="5" id="KW-1185">Reference proteome</keyword>
<dbReference type="PANTHER" id="PTHR46082:SF11">
    <property type="entry name" value="AAA+ ATPASE DOMAIN-CONTAINING PROTEIN-RELATED"/>
    <property type="match status" value="1"/>
</dbReference>
<dbReference type="EMBL" id="CABFNS010000833">
    <property type="protein sequence ID" value="VUC31400.1"/>
    <property type="molecule type" value="Genomic_DNA"/>
</dbReference>
<dbReference type="Pfam" id="PF24883">
    <property type="entry name" value="NPHP3_N"/>
    <property type="match status" value="1"/>
</dbReference>